<evidence type="ECO:0000256" key="9">
    <source>
        <dbReference type="ARBA" id="ARBA00023143"/>
    </source>
</evidence>
<dbReference type="InterPro" id="IPR000090">
    <property type="entry name" value="Flg_Motor_Flig"/>
</dbReference>
<evidence type="ECO:0000256" key="4">
    <source>
        <dbReference type="ARBA" id="ARBA00021870"/>
    </source>
</evidence>
<evidence type="ECO:0000259" key="11">
    <source>
        <dbReference type="Pfam" id="PF01706"/>
    </source>
</evidence>
<dbReference type="PANTHER" id="PTHR30534:SF0">
    <property type="entry name" value="FLAGELLAR MOTOR SWITCH PROTEIN FLIG"/>
    <property type="match status" value="1"/>
</dbReference>
<feature type="domain" description="Flagellar motor switch protein FliG middle" evidence="12">
    <location>
        <begin position="125"/>
        <end position="195"/>
    </location>
</feature>
<evidence type="ECO:0000313" key="14">
    <source>
        <dbReference type="EMBL" id="AIB16551.1"/>
    </source>
</evidence>
<dbReference type="RefSeq" id="WP_014200129.1">
    <property type="nucleotide sequence ID" value="NZ_CP007797.1"/>
</dbReference>
<dbReference type="SUPFAM" id="SSF48029">
    <property type="entry name" value="FliG"/>
    <property type="match status" value="2"/>
</dbReference>
<comment type="similarity">
    <text evidence="3">Belongs to the FliG family.</text>
</comment>
<evidence type="ECO:0000256" key="6">
    <source>
        <dbReference type="ARBA" id="ARBA00022500"/>
    </source>
</evidence>
<dbReference type="EMBL" id="CP007797">
    <property type="protein sequence ID" value="AIB16551.1"/>
    <property type="molecule type" value="Genomic_DNA"/>
</dbReference>
<evidence type="ECO:0000256" key="5">
    <source>
        <dbReference type="ARBA" id="ARBA00022475"/>
    </source>
</evidence>
<dbReference type="AlphaFoldDB" id="A0A060DRT3"/>
<geneLocation type="plasmid" evidence="15">
    <name>p35unnamed</name>
</geneLocation>
<keyword evidence="9" id="KW-0975">Bacterial flagellum</keyword>
<feature type="domain" description="Flagellar motor switch protein FliG C-terminal" evidence="11">
    <location>
        <begin position="226"/>
        <end position="331"/>
    </location>
</feature>
<dbReference type="GO" id="GO:0003774">
    <property type="term" value="F:cytoskeletal motor activity"/>
    <property type="evidence" value="ECO:0007669"/>
    <property type="project" value="InterPro"/>
</dbReference>
<dbReference type="Gene3D" id="1.10.220.30">
    <property type="match status" value="3"/>
</dbReference>
<dbReference type="InterPro" id="IPR028263">
    <property type="entry name" value="FliG_N"/>
</dbReference>
<dbReference type="GO" id="GO:0006935">
    <property type="term" value="P:chemotaxis"/>
    <property type="evidence" value="ECO:0007669"/>
    <property type="project" value="UniProtKB-KW"/>
</dbReference>
<dbReference type="Pfam" id="PF14842">
    <property type="entry name" value="FliG_N"/>
    <property type="match status" value="1"/>
</dbReference>
<reference evidence="15 17" key="2">
    <citation type="submission" date="2018-01" db="EMBL/GenBank/DDBJ databases">
        <title>Whole genome sequence of Azospirillum brasilense REC3 isolated from strawberry roots.</title>
        <authorList>
            <person name="Fontana C.A."/>
            <person name="Salazar S.M."/>
            <person name="Bassi D."/>
            <person name="Puglisi E."/>
            <person name="Lovaisa N.C."/>
            <person name="Toffoli L.M."/>
            <person name="Pedraza R."/>
            <person name="Cocconcelli P.S."/>
        </authorList>
    </citation>
    <scope>NUCLEOTIDE SEQUENCE [LARGE SCALE GENOMIC DNA]</scope>
    <source>
        <strain evidence="15 17">REC3</strain>
        <plasmid evidence="15">p35unnamed</plasmid>
    </source>
</reference>
<feature type="domain" description="Flagellar motor switch protein FliG N-terminal" evidence="13">
    <location>
        <begin position="14"/>
        <end position="115"/>
    </location>
</feature>
<dbReference type="Pfam" id="PF01706">
    <property type="entry name" value="FliG_C"/>
    <property type="match status" value="1"/>
</dbReference>
<dbReference type="Proteomes" id="UP000236268">
    <property type="component" value="Unassembled WGS sequence"/>
</dbReference>
<gene>
    <name evidence="14" type="ORF">ABAZ39_32445</name>
    <name evidence="15" type="ORF">C1S70_29910</name>
</gene>
<keyword evidence="14" id="KW-0969">Cilium</keyword>
<dbReference type="InterPro" id="IPR032779">
    <property type="entry name" value="FliG_M"/>
</dbReference>
<geneLocation type="plasmid" evidence="14 16">
    <name>AbAZ39_p4</name>
</geneLocation>
<evidence type="ECO:0000259" key="13">
    <source>
        <dbReference type="Pfam" id="PF14842"/>
    </source>
</evidence>
<comment type="function">
    <text evidence="10">FliG is one of three proteins (FliG, FliN, FliM) that forms the rotor-mounted switch complex (C ring), located at the base of the basal body. This complex interacts with the CheY and CheZ chemotaxis proteins, in addition to contacting components of the motor that determine the direction of flagellar rotation.</text>
</comment>
<dbReference type="KEGG" id="abq:ABAZ39_32445"/>
<name>A0A060DRT3_9PROT</name>
<dbReference type="PRINTS" id="PR00954">
    <property type="entry name" value="FLGMOTORFLIG"/>
</dbReference>
<reference evidence="14 16" key="1">
    <citation type="journal article" date="2014" name="Genome Announc.">
        <title>Complete Genome Sequence of the Model Rhizosphere Strain Azospirillum brasilense Az39, Successfully Applied in Agriculture.</title>
        <authorList>
            <person name="Rivera D."/>
            <person name="Revale S."/>
            <person name="Molina R."/>
            <person name="Gualpa J."/>
            <person name="Puente M."/>
            <person name="Maroniche G."/>
            <person name="Paris G."/>
            <person name="Baker D."/>
            <person name="Clavijo B."/>
            <person name="McLay K."/>
            <person name="Spaepen S."/>
            <person name="Perticari A."/>
            <person name="Vazquez M."/>
            <person name="Wisniewski-Dye F."/>
            <person name="Watkins C."/>
            <person name="Martinez-Abarca F."/>
            <person name="Vanderleyden J."/>
            <person name="Cassan F."/>
        </authorList>
    </citation>
    <scope>NUCLEOTIDE SEQUENCE [LARGE SCALE GENOMIC DNA]</scope>
    <source>
        <strain evidence="14 16">Az39</strain>
        <plasmid evidence="14">AbAZ39_p4</plasmid>
    </source>
</reference>
<keyword evidence="14" id="KW-0966">Cell projection</keyword>
<proteinExistence type="inferred from homology"/>
<dbReference type="InterPro" id="IPR011002">
    <property type="entry name" value="FliG_a-hlx"/>
</dbReference>
<dbReference type="GO" id="GO:0009425">
    <property type="term" value="C:bacterial-type flagellum basal body"/>
    <property type="evidence" value="ECO:0007669"/>
    <property type="project" value="UniProtKB-SubCell"/>
</dbReference>
<keyword evidence="6" id="KW-0145">Chemotaxis</keyword>
<keyword evidence="14" id="KW-0282">Flagellum</keyword>
<evidence type="ECO:0000313" key="16">
    <source>
        <dbReference type="Proteomes" id="UP000027186"/>
    </source>
</evidence>
<dbReference type="GO" id="GO:0071973">
    <property type="term" value="P:bacterial-type flagellum-dependent cell motility"/>
    <property type="evidence" value="ECO:0007669"/>
    <property type="project" value="InterPro"/>
</dbReference>
<evidence type="ECO:0000256" key="10">
    <source>
        <dbReference type="ARBA" id="ARBA00025598"/>
    </source>
</evidence>
<keyword evidence="14" id="KW-0614">Plasmid</keyword>
<comment type="subcellular location">
    <subcellularLocation>
        <location evidence="1">Bacterial flagellum basal body</location>
    </subcellularLocation>
    <subcellularLocation>
        <location evidence="2">Cell membrane</location>
        <topology evidence="2">Peripheral membrane protein</topology>
        <orientation evidence="2">Cytoplasmic side</orientation>
    </subcellularLocation>
</comment>
<sequence length="342" mass="38421">MGMPIKIRDNFKSLSGSERTAVIFLALGEERGSRLMEKLDDDEIRMVSRAMASLGNVTSNLVEALLRSFTERFANTGSVVGSYDSTERMLSRFLPDDRVSEIMGEIRGPAGRTMWEKMSNVNEAVLATYLAGEYPQTAAVILSRMRSDHAAKVLPLLAPALRLEVIERMIQIESVQREVLLDIESILHNEFMANYARTHGADTHERMADIFNRIDRDTMADIFTDLDAVMPDSTHRIRQLMFTFEDLLRLDRVSLQAVIRRCDTGQLAIALKGAEALQRDHFLSVLSERARMILQDEIENMGPVRMRDVNEAQAEIVQVAKAMADDGAIVLPQSDEADAVVY</sequence>
<dbReference type="PANTHER" id="PTHR30534">
    <property type="entry name" value="FLAGELLAR MOTOR SWITCH PROTEIN FLIG"/>
    <property type="match status" value="1"/>
</dbReference>
<organism evidence="14 16">
    <name type="scientific">Azospirillum argentinense</name>
    <dbReference type="NCBI Taxonomy" id="2970906"/>
    <lineage>
        <taxon>Bacteria</taxon>
        <taxon>Pseudomonadati</taxon>
        <taxon>Pseudomonadota</taxon>
        <taxon>Alphaproteobacteria</taxon>
        <taxon>Rhodospirillales</taxon>
        <taxon>Azospirillaceae</taxon>
        <taxon>Azospirillum</taxon>
    </lineage>
</organism>
<evidence type="ECO:0000256" key="3">
    <source>
        <dbReference type="ARBA" id="ARBA00010299"/>
    </source>
</evidence>
<keyword evidence="8" id="KW-0472">Membrane</keyword>
<evidence type="ECO:0000256" key="7">
    <source>
        <dbReference type="ARBA" id="ARBA00022779"/>
    </source>
</evidence>
<keyword evidence="5" id="KW-1003">Cell membrane</keyword>
<evidence type="ECO:0000313" key="15">
    <source>
        <dbReference type="EMBL" id="PNQ95253.1"/>
    </source>
</evidence>
<keyword evidence="7" id="KW-0283">Flagellar rotation</keyword>
<dbReference type="Pfam" id="PF14841">
    <property type="entry name" value="FliG_M"/>
    <property type="match status" value="1"/>
</dbReference>
<dbReference type="GO" id="GO:0005886">
    <property type="term" value="C:plasma membrane"/>
    <property type="evidence" value="ECO:0007669"/>
    <property type="project" value="UniProtKB-SubCell"/>
</dbReference>
<dbReference type="EMBL" id="POWG01000055">
    <property type="protein sequence ID" value="PNQ95253.1"/>
    <property type="molecule type" value="Genomic_DNA"/>
</dbReference>
<dbReference type="Proteomes" id="UP000027186">
    <property type="component" value="Plasmid AbAZ39_p4"/>
</dbReference>
<evidence type="ECO:0000256" key="2">
    <source>
        <dbReference type="ARBA" id="ARBA00004413"/>
    </source>
</evidence>
<protein>
    <recommendedName>
        <fullName evidence="4">Flagellar motor switch protein FliG</fullName>
    </recommendedName>
</protein>
<evidence type="ECO:0000256" key="1">
    <source>
        <dbReference type="ARBA" id="ARBA00004117"/>
    </source>
</evidence>
<evidence type="ECO:0000256" key="8">
    <source>
        <dbReference type="ARBA" id="ARBA00023136"/>
    </source>
</evidence>
<evidence type="ECO:0000313" key="17">
    <source>
        <dbReference type="Proteomes" id="UP000236268"/>
    </source>
</evidence>
<dbReference type="InterPro" id="IPR023087">
    <property type="entry name" value="Flg_Motor_Flig_C"/>
</dbReference>
<evidence type="ECO:0000259" key="12">
    <source>
        <dbReference type="Pfam" id="PF14841"/>
    </source>
</evidence>
<accession>A0A060DRT3</accession>